<feature type="compositionally biased region" description="Polar residues" evidence="1">
    <location>
        <begin position="453"/>
        <end position="477"/>
    </location>
</feature>
<keyword evidence="2" id="KW-0648">Protein biosynthesis</keyword>
<feature type="compositionally biased region" description="Low complexity" evidence="1">
    <location>
        <begin position="1"/>
        <end position="22"/>
    </location>
</feature>
<name>A0ABR1PIR6_DIAER</name>
<comment type="caution">
    <text evidence="2">The sequence shown here is derived from an EMBL/GenBank/DDBJ whole genome shotgun (WGS) entry which is preliminary data.</text>
</comment>
<feature type="region of interest" description="Disordered" evidence="1">
    <location>
        <begin position="114"/>
        <end position="153"/>
    </location>
</feature>
<feature type="compositionally biased region" description="Pro residues" evidence="1">
    <location>
        <begin position="831"/>
        <end position="847"/>
    </location>
</feature>
<feature type="compositionally biased region" description="Polar residues" evidence="1">
    <location>
        <begin position="705"/>
        <end position="718"/>
    </location>
</feature>
<feature type="region of interest" description="Disordered" evidence="1">
    <location>
        <begin position="691"/>
        <end position="721"/>
    </location>
</feature>
<dbReference type="EMBL" id="JAKNSF020000007">
    <property type="protein sequence ID" value="KAK7737558.1"/>
    <property type="molecule type" value="Genomic_DNA"/>
</dbReference>
<feature type="compositionally biased region" description="Polar residues" evidence="1">
    <location>
        <begin position="635"/>
        <end position="653"/>
    </location>
</feature>
<proteinExistence type="predicted"/>
<gene>
    <name evidence="2" type="primary">TIF35_2</name>
    <name evidence="2" type="ORF">SLS63_002687</name>
</gene>
<feature type="region of interest" description="Disordered" evidence="1">
    <location>
        <begin position="344"/>
        <end position="365"/>
    </location>
</feature>
<feature type="region of interest" description="Disordered" evidence="1">
    <location>
        <begin position="414"/>
        <end position="439"/>
    </location>
</feature>
<evidence type="ECO:0000256" key="1">
    <source>
        <dbReference type="SAM" id="MobiDB-lite"/>
    </source>
</evidence>
<feature type="compositionally biased region" description="Polar residues" evidence="1">
    <location>
        <begin position="418"/>
        <end position="430"/>
    </location>
</feature>
<reference evidence="2 3" key="1">
    <citation type="submission" date="2024-02" db="EMBL/GenBank/DDBJ databases">
        <title>De novo assembly and annotation of 12 fungi associated with fruit tree decline syndrome in Ontario, Canada.</title>
        <authorList>
            <person name="Sulman M."/>
            <person name="Ellouze W."/>
            <person name="Ilyukhin E."/>
        </authorList>
    </citation>
    <scope>NUCLEOTIDE SEQUENCE [LARGE SCALE GENOMIC DNA]</scope>
    <source>
        <strain evidence="2 3">M169</strain>
    </source>
</reference>
<evidence type="ECO:0000313" key="2">
    <source>
        <dbReference type="EMBL" id="KAK7737558.1"/>
    </source>
</evidence>
<accession>A0ABR1PIR6</accession>
<evidence type="ECO:0000313" key="3">
    <source>
        <dbReference type="Proteomes" id="UP001430848"/>
    </source>
</evidence>
<protein>
    <submittedName>
        <fullName evidence="2">Translation initiation factor eIF3 subunit g</fullName>
    </submittedName>
</protein>
<keyword evidence="3" id="KW-1185">Reference proteome</keyword>
<keyword evidence="2" id="KW-0396">Initiation factor</keyword>
<feature type="region of interest" description="Disordered" evidence="1">
    <location>
        <begin position="1"/>
        <end position="57"/>
    </location>
</feature>
<feature type="region of interest" description="Disordered" evidence="1">
    <location>
        <begin position="735"/>
        <end position="874"/>
    </location>
</feature>
<organism evidence="2 3">
    <name type="scientific">Diaporthe eres</name>
    <name type="common">Phomopsis oblonga</name>
    <dbReference type="NCBI Taxonomy" id="83184"/>
    <lineage>
        <taxon>Eukaryota</taxon>
        <taxon>Fungi</taxon>
        <taxon>Dikarya</taxon>
        <taxon>Ascomycota</taxon>
        <taxon>Pezizomycotina</taxon>
        <taxon>Sordariomycetes</taxon>
        <taxon>Sordariomycetidae</taxon>
        <taxon>Diaporthales</taxon>
        <taxon>Diaporthaceae</taxon>
        <taxon>Diaporthe</taxon>
        <taxon>Diaporthe eres species complex</taxon>
    </lineage>
</organism>
<feature type="region of interest" description="Disordered" evidence="1">
    <location>
        <begin position="453"/>
        <end position="662"/>
    </location>
</feature>
<dbReference type="GO" id="GO:0003743">
    <property type="term" value="F:translation initiation factor activity"/>
    <property type="evidence" value="ECO:0007669"/>
    <property type="project" value="UniProtKB-KW"/>
</dbReference>
<feature type="compositionally biased region" description="Basic and acidic residues" evidence="1">
    <location>
        <begin position="46"/>
        <end position="57"/>
    </location>
</feature>
<sequence>MDFDTASPTSSSSATSSEPRTTISRRQRPPDIDITAAMENRIPLRATKEARSSKRESRLGFRSIFARHRGSGEADEIKAARNVARAGKRESMTVDKDGSPPYALRPTAVQSETHLAPVSADGPFLRPRTSTIKSPTFMAPRSPLGPTTKRRGSLATWDPVPLFQAYPQAVRTATLPACVQADSLLRAHQKRELINNSNINHPDLGDQKALFVDMARKKHRRNSSSVKLDWTTKLYVLVTSGYLLQYSGDGTHDRLPEKVIQLCKDSAAFASDIIPGKHWVLQVSSVFEDGAVVSQDTRSLFGKFGMREKEKRLASDILMVFENVDDMEDWMSFLRREIESLGGKRPVTETGAPKEPVEHTQLKSQPSQRALVVRDPYKFVPAVTSPESRWDASVAFDEPELHLDATLTELLPDRSFDDNSTTNSFVSQDGRQLDGLRDSSNRYSFTSAARTIVTSDSSPSNSPIRDSFGSLISNSDEPTPLAEETEIRRRPNAAEIEDRRQSYRTSNMVHDISAGQPPHKAHSSLSSIQEPPNFSLPYSGTRRRSATQDSVHVHNAHGAPGRPPRRMRRPPPSALGLSRPLSIVADTPSPSKLSPPPRSPLKTDDSTGIPERPNSPSMFAGWSAGNAKPEYDLSSRASSRGSMRTSYQVSVHNSPRKYASMHTLRPTDDSVWGGETPKFDLPIHAAFSGSSLRDRAEEAAEIPRSMSSMDTYETSGRSRSPIIRAAAAQKRASMCSLPSVKASPRHRSVSMFPTTSRHRAPAQSSHRDELTPGGRATSPSPHRGPRRGSAMTIPGHGQKQSGSSSPRSSNKLNNRRSLPQMPHAHAQSSPLLPPPAPPPTKALPPIPQARKRRSSSIPPRMGMRTPATLVGGDI</sequence>
<feature type="compositionally biased region" description="Low complexity" evidence="1">
    <location>
        <begin position="797"/>
        <end position="819"/>
    </location>
</feature>
<feature type="compositionally biased region" description="Polar residues" evidence="1">
    <location>
        <begin position="523"/>
        <end position="538"/>
    </location>
</feature>
<dbReference type="Proteomes" id="UP001430848">
    <property type="component" value="Unassembled WGS sequence"/>
</dbReference>